<evidence type="ECO:0000313" key="6">
    <source>
        <dbReference type="EMBL" id="KAJ8935105.1"/>
    </source>
</evidence>
<reference evidence="6" key="1">
    <citation type="journal article" date="2023" name="Insect Mol. Biol.">
        <title>Genome sequencing provides insights into the evolution of gene families encoding plant cell wall-degrading enzymes in longhorned beetles.</title>
        <authorList>
            <person name="Shin N.R."/>
            <person name="Okamura Y."/>
            <person name="Kirsch R."/>
            <person name="Pauchet Y."/>
        </authorList>
    </citation>
    <scope>NUCLEOTIDE SEQUENCE</scope>
    <source>
        <strain evidence="6">RBIC_L_NR</strain>
    </source>
</reference>
<dbReference type="EC" id="3.1.3.5" evidence="3"/>
<evidence type="ECO:0000313" key="7">
    <source>
        <dbReference type="Proteomes" id="UP001162156"/>
    </source>
</evidence>
<dbReference type="SUPFAM" id="SSF55816">
    <property type="entry name" value="5'-nucleotidase (syn. UDP-sugar hydrolase), C-terminal domain"/>
    <property type="match status" value="1"/>
</dbReference>
<dbReference type="Gene3D" id="3.90.780.10">
    <property type="entry name" value="5'-Nucleotidase, C-terminal domain"/>
    <property type="match status" value="1"/>
</dbReference>
<feature type="domain" description="5'-Nucleotidase C-terminal" evidence="5">
    <location>
        <begin position="53"/>
        <end position="224"/>
    </location>
</feature>
<organism evidence="6 7">
    <name type="scientific">Rhamnusium bicolor</name>
    <dbReference type="NCBI Taxonomy" id="1586634"/>
    <lineage>
        <taxon>Eukaryota</taxon>
        <taxon>Metazoa</taxon>
        <taxon>Ecdysozoa</taxon>
        <taxon>Arthropoda</taxon>
        <taxon>Hexapoda</taxon>
        <taxon>Insecta</taxon>
        <taxon>Pterygota</taxon>
        <taxon>Neoptera</taxon>
        <taxon>Endopterygota</taxon>
        <taxon>Coleoptera</taxon>
        <taxon>Polyphaga</taxon>
        <taxon>Cucujiformia</taxon>
        <taxon>Chrysomeloidea</taxon>
        <taxon>Cerambycidae</taxon>
        <taxon>Lepturinae</taxon>
        <taxon>Rhagiini</taxon>
        <taxon>Rhamnusium</taxon>
    </lineage>
</organism>
<dbReference type="InterPro" id="IPR008334">
    <property type="entry name" value="5'-Nucleotdase_C"/>
</dbReference>
<evidence type="ECO:0000259" key="5">
    <source>
        <dbReference type="Pfam" id="PF02872"/>
    </source>
</evidence>
<dbReference type="AlphaFoldDB" id="A0AAV8X976"/>
<name>A0AAV8X976_9CUCU</name>
<comment type="caution">
    <text evidence="6">The sequence shown here is derived from an EMBL/GenBank/DDBJ whole genome shotgun (WGS) entry which is preliminary data.</text>
</comment>
<dbReference type="InterPro" id="IPR036907">
    <property type="entry name" value="5'-Nucleotdase_C_sf"/>
</dbReference>
<gene>
    <name evidence="6" type="ORF">NQ314_013001</name>
</gene>
<protein>
    <recommendedName>
        <fullName evidence="3">5'-nucleotidase</fullName>
        <ecNumber evidence="3">3.1.3.5</ecNumber>
    </recommendedName>
</protein>
<dbReference type="GO" id="GO:0005886">
    <property type="term" value="C:plasma membrane"/>
    <property type="evidence" value="ECO:0007669"/>
    <property type="project" value="TreeGrafter"/>
</dbReference>
<dbReference type="EMBL" id="JANEYF010003623">
    <property type="protein sequence ID" value="KAJ8935105.1"/>
    <property type="molecule type" value="Genomic_DNA"/>
</dbReference>
<keyword evidence="4" id="KW-0378">Hydrolase</keyword>
<dbReference type="Proteomes" id="UP001162156">
    <property type="component" value="Unassembled WGS sequence"/>
</dbReference>
<accession>A0AAV8X976</accession>
<evidence type="ECO:0000256" key="1">
    <source>
        <dbReference type="ARBA" id="ARBA00000815"/>
    </source>
</evidence>
<proteinExistence type="inferred from homology"/>
<dbReference type="PRINTS" id="PR01607">
    <property type="entry name" value="APYRASEFAMLY"/>
</dbReference>
<dbReference type="FunFam" id="3.90.780.10:FF:000015">
    <property type="entry name" value="Trifunctional nucleotide phosphoesterase protein YfkN"/>
    <property type="match status" value="1"/>
</dbReference>
<sequence>MRRLNLTFNGHGDVIYFVGQPKLLDSSVLPDEDVLNHLDKYRSKVAELNNQIVGQSKVILDGDFRICRHKECNFGNLITDALFSYKASVSPQKWREAPIALFNGGSIRNTIEPVNGDVTKGELLGATPFGNQIVTVTLNGSNLIKTLEIGARSNGETSFGEFLQVSGLRVVLDMSKPPMSRVVSVQARCGTCNVLEYEEVEPSKNYTMVTTSFLALDGGDGHYVLTEYGFNKIIEKLNDVDTVSWYIGKYSPVEPRVEGRIILVECNGSDNFSGFGEMVEPSRYISVMLILYSLLINIKI</sequence>
<dbReference type="GO" id="GO:0000166">
    <property type="term" value="F:nucleotide binding"/>
    <property type="evidence" value="ECO:0007669"/>
    <property type="project" value="UniProtKB-KW"/>
</dbReference>
<keyword evidence="7" id="KW-1185">Reference proteome</keyword>
<dbReference type="GO" id="GO:0006196">
    <property type="term" value="P:AMP catabolic process"/>
    <property type="evidence" value="ECO:0007669"/>
    <property type="project" value="TreeGrafter"/>
</dbReference>
<dbReference type="GO" id="GO:0008253">
    <property type="term" value="F:5'-nucleotidase activity"/>
    <property type="evidence" value="ECO:0007669"/>
    <property type="project" value="UniProtKB-EC"/>
</dbReference>
<dbReference type="Pfam" id="PF02872">
    <property type="entry name" value="5_nucleotid_C"/>
    <property type="match status" value="1"/>
</dbReference>
<comment type="catalytic activity">
    <reaction evidence="1">
        <text>a ribonucleoside 5'-phosphate + H2O = a ribonucleoside + phosphate</text>
        <dbReference type="Rhea" id="RHEA:12484"/>
        <dbReference type="ChEBI" id="CHEBI:15377"/>
        <dbReference type="ChEBI" id="CHEBI:18254"/>
        <dbReference type="ChEBI" id="CHEBI:43474"/>
        <dbReference type="ChEBI" id="CHEBI:58043"/>
        <dbReference type="EC" id="3.1.3.5"/>
    </reaction>
</comment>
<comment type="similarity">
    <text evidence="2 4">Belongs to the 5'-nucleotidase family.</text>
</comment>
<dbReference type="InterPro" id="IPR006179">
    <property type="entry name" value="5_nucleotidase/apyrase"/>
</dbReference>
<keyword evidence="4" id="KW-0547">Nucleotide-binding</keyword>
<evidence type="ECO:0000256" key="2">
    <source>
        <dbReference type="ARBA" id="ARBA00006654"/>
    </source>
</evidence>
<dbReference type="PANTHER" id="PTHR11575:SF24">
    <property type="entry name" value="5'-NUCLEOTIDASE"/>
    <property type="match status" value="1"/>
</dbReference>
<dbReference type="PANTHER" id="PTHR11575">
    <property type="entry name" value="5'-NUCLEOTIDASE-RELATED"/>
    <property type="match status" value="1"/>
</dbReference>
<evidence type="ECO:0000256" key="4">
    <source>
        <dbReference type="RuleBase" id="RU362119"/>
    </source>
</evidence>
<evidence type="ECO:0000256" key="3">
    <source>
        <dbReference type="ARBA" id="ARBA00012643"/>
    </source>
</evidence>